<dbReference type="Gene3D" id="2.30.30.140">
    <property type="match status" value="1"/>
</dbReference>
<dbReference type="CDD" id="cd20393">
    <property type="entry name" value="Tudor_SGF29_rpt1"/>
    <property type="match status" value="1"/>
</dbReference>
<evidence type="ECO:0000313" key="7">
    <source>
        <dbReference type="EMBL" id="KZS90459.1"/>
    </source>
</evidence>
<proteinExistence type="predicted"/>
<evidence type="ECO:0000256" key="5">
    <source>
        <dbReference type="SAM" id="MobiDB-lite"/>
    </source>
</evidence>
<feature type="region of interest" description="Disordered" evidence="5">
    <location>
        <begin position="98"/>
        <end position="187"/>
    </location>
</feature>
<evidence type="ECO:0000256" key="2">
    <source>
        <dbReference type="ARBA" id="ARBA00023015"/>
    </source>
</evidence>
<dbReference type="GO" id="GO:0000124">
    <property type="term" value="C:SAGA complex"/>
    <property type="evidence" value="ECO:0007669"/>
    <property type="project" value="InterPro"/>
</dbReference>
<protein>
    <recommendedName>
        <fullName evidence="6">SGF29 C-terminal domain-containing protein</fullName>
    </recommendedName>
</protein>
<keyword evidence="4" id="KW-0539">Nucleus</keyword>
<reference evidence="7 8" key="1">
    <citation type="journal article" date="2016" name="Mol. Biol. Evol.">
        <title>Comparative Genomics of Early-Diverging Mushroom-Forming Fungi Provides Insights into the Origins of Lignocellulose Decay Capabilities.</title>
        <authorList>
            <person name="Nagy L.G."/>
            <person name="Riley R."/>
            <person name="Tritt A."/>
            <person name="Adam C."/>
            <person name="Daum C."/>
            <person name="Floudas D."/>
            <person name="Sun H."/>
            <person name="Yadav J.S."/>
            <person name="Pangilinan J."/>
            <person name="Larsson K.H."/>
            <person name="Matsuura K."/>
            <person name="Barry K."/>
            <person name="Labutti K."/>
            <person name="Kuo R."/>
            <person name="Ohm R.A."/>
            <person name="Bhattacharya S.S."/>
            <person name="Shirouzu T."/>
            <person name="Yoshinaga Y."/>
            <person name="Martin F.M."/>
            <person name="Grigoriev I.V."/>
            <person name="Hibbett D.S."/>
        </authorList>
    </citation>
    <scope>NUCLEOTIDE SEQUENCE [LARGE SCALE GENOMIC DNA]</scope>
    <source>
        <strain evidence="7 8">HHB9708</strain>
    </source>
</reference>
<keyword evidence="2" id="KW-0805">Transcription regulation</keyword>
<dbReference type="InterPro" id="IPR047287">
    <property type="entry name" value="Tudor_SGF29_rpt2"/>
</dbReference>
<name>A0A164RDE9_9AGAM</name>
<evidence type="ECO:0000256" key="4">
    <source>
        <dbReference type="ARBA" id="ARBA00023242"/>
    </source>
</evidence>
<dbReference type="CDD" id="cd20394">
    <property type="entry name" value="Tudor_SGF29_rpt2"/>
    <property type="match status" value="1"/>
</dbReference>
<feature type="domain" description="SGF29 C-terminal" evidence="6">
    <location>
        <begin position="158"/>
        <end position="332"/>
    </location>
</feature>
<dbReference type="Proteomes" id="UP000076722">
    <property type="component" value="Unassembled WGS sequence"/>
</dbReference>
<dbReference type="InterPro" id="IPR010750">
    <property type="entry name" value="SGF29_tudor-like_dom"/>
</dbReference>
<dbReference type="GO" id="GO:0005634">
    <property type="term" value="C:nucleus"/>
    <property type="evidence" value="ECO:0007669"/>
    <property type="project" value="UniProtKB-SubCell"/>
</dbReference>
<dbReference type="PROSITE" id="PS51518">
    <property type="entry name" value="SGF29_C"/>
    <property type="match status" value="1"/>
</dbReference>
<dbReference type="PANTHER" id="PTHR21539">
    <property type="entry name" value="SAGA-ASSOCIATED FACTOR 29"/>
    <property type="match status" value="1"/>
</dbReference>
<dbReference type="STRING" id="1314777.A0A164RDE9"/>
<feature type="compositionally biased region" description="Polar residues" evidence="5">
    <location>
        <begin position="130"/>
        <end position="143"/>
    </location>
</feature>
<dbReference type="PANTHER" id="PTHR21539:SF0">
    <property type="entry name" value="SAGA-ASSOCIATED FACTOR 29"/>
    <property type="match status" value="1"/>
</dbReference>
<keyword evidence="3" id="KW-0804">Transcription</keyword>
<evidence type="ECO:0000256" key="3">
    <source>
        <dbReference type="ARBA" id="ARBA00023163"/>
    </source>
</evidence>
<organism evidence="7 8">
    <name type="scientific">Sistotremastrum niveocremeum HHB9708</name>
    <dbReference type="NCBI Taxonomy" id="1314777"/>
    <lineage>
        <taxon>Eukaryota</taxon>
        <taxon>Fungi</taxon>
        <taxon>Dikarya</taxon>
        <taxon>Basidiomycota</taxon>
        <taxon>Agaricomycotina</taxon>
        <taxon>Agaricomycetes</taxon>
        <taxon>Sistotremastrales</taxon>
        <taxon>Sistotremastraceae</taxon>
        <taxon>Sertulicium</taxon>
        <taxon>Sertulicium niveocremeum</taxon>
    </lineage>
</organism>
<dbReference type="EMBL" id="KV419421">
    <property type="protein sequence ID" value="KZS90459.1"/>
    <property type="molecule type" value="Genomic_DNA"/>
</dbReference>
<accession>A0A164RDE9</accession>
<sequence length="332" mass="36138">MDRRRTLGNRPLTSEELRIWSQATERLAMVNAAMDSAAGHVGRTNQLIEEVSMSEPSKSLYKKLHSSLQDTKNAADDEVKAIGEALEHVQILVALRRSSDTQQEKRAKRVRLSSPMSGTASVDRTPPPSTLSQSRTGQGQPASTFAKDAKSRRDALNAQLPLQAGRKVAFHPPASKNAGEGKDGDGGQAETDWILAVVKGLIPGDKKRAGMVTPLASMYEVQDVEGTEDGQPGQTYRTSLRSLIPLPDPTAPVGSPSHPSSYEEFPVGSTVMGLYPDTSCFYKAKVIHGPKDFHGPRNAMTKNSPMYRLQFEDDDEQVRPVAGHLVVEWPGQ</sequence>
<dbReference type="InterPro" id="IPR047288">
    <property type="entry name" value="Tudor_SGF29_rpt1"/>
</dbReference>
<dbReference type="OrthoDB" id="10265994at2759"/>
<dbReference type="Pfam" id="PF07039">
    <property type="entry name" value="SGF29_Tudor"/>
    <property type="match status" value="1"/>
</dbReference>
<keyword evidence="8" id="KW-1185">Reference proteome</keyword>
<gene>
    <name evidence="7" type="ORF">SISNIDRAFT_457608</name>
</gene>
<comment type="subcellular location">
    <subcellularLocation>
        <location evidence="1">Nucleus</location>
    </subcellularLocation>
</comment>
<evidence type="ECO:0000313" key="8">
    <source>
        <dbReference type="Proteomes" id="UP000076722"/>
    </source>
</evidence>
<dbReference type="AlphaFoldDB" id="A0A164RDE9"/>
<evidence type="ECO:0000259" key="6">
    <source>
        <dbReference type="PROSITE" id="PS51518"/>
    </source>
</evidence>
<dbReference type="InterPro" id="IPR037802">
    <property type="entry name" value="SGF29"/>
</dbReference>
<evidence type="ECO:0000256" key="1">
    <source>
        <dbReference type="ARBA" id="ARBA00004123"/>
    </source>
</evidence>